<name>A0A9P1M5N6_9DINO</name>
<dbReference type="Pfam" id="PF01504">
    <property type="entry name" value="PIP5K"/>
    <property type="match status" value="1"/>
</dbReference>
<feature type="compositionally biased region" description="Polar residues" evidence="1">
    <location>
        <begin position="537"/>
        <end position="550"/>
    </location>
</feature>
<dbReference type="GO" id="GO:0052742">
    <property type="term" value="F:phosphatidylinositol kinase activity"/>
    <property type="evidence" value="ECO:0007669"/>
    <property type="project" value="InterPro"/>
</dbReference>
<dbReference type="EMBL" id="CAMXCT020006798">
    <property type="protein sequence ID" value="CAL1173604.1"/>
    <property type="molecule type" value="Genomic_DNA"/>
</dbReference>
<dbReference type="SUPFAM" id="SSF56104">
    <property type="entry name" value="SAICAR synthase-like"/>
    <property type="match status" value="1"/>
</dbReference>
<gene>
    <name evidence="5" type="ORF">C1SCF055_LOCUS44667</name>
</gene>
<keyword evidence="7" id="KW-1185">Reference proteome</keyword>
<dbReference type="EMBL" id="CAMXCT010006798">
    <property type="protein sequence ID" value="CAI4020229.1"/>
    <property type="molecule type" value="Genomic_DNA"/>
</dbReference>
<keyword evidence="2" id="KW-1133">Transmembrane helix</keyword>
<feature type="transmembrane region" description="Helical" evidence="2">
    <location>
        <begin position="494"/>
        <end position="515"/>
    </location>
</feature>
<dbReference type="OrthoDB" id="10534625at2759"/>
<feature type="chain" id="PRO_5043273209" evidence="3">
    <location>
        <begin position="18"/>
        <end position="581"/>
    </location>
</feature>
<feature type="region of interest" description="Disordered" evidence="1">
    <location>
        <begin position="532"/>
        <end position="560"/>
    </location>
</feature>
<dbReference type="Gene3D" id="3.30.810.10">
    <property type="entry name" value="2-Layer Sandwich"/>
    <property type="match status" value="1"/>
</dbReference>
<dbReference type="GO" id="GO:0046488">
    <property type="term" value="P:phosphatidylinositol metabolic process"/>
    <property type="evidence" value="ECO:0007669"/>
    <property type="project" value="InterPro"/>
</dbReference>
<evidence type="ECO:0000256" key="2">
    <source>
        <dbReference type="SAM" id="Phobius"/>
    </source>
</evidence>
<reference evidence="6 7" key="2">
    <citation type="submission" date="2024-05" db="EMBL/GenBank/DDBJ databases">
        <authorList>
            <person name="Chen Y."/>
            <person name="Shah S."/>
            <person name="Dougan E. K."/>
            <person name="Thang M."/>
            <person name="Chan C."/>
        </authorList>
    </citation>
    <scope>NUCLEOTIDE SEQUENCE [LARGE SCALE GENOMIC DNA]</scope>
</reference>
<dbReference type="Proteomes" id="UP001152797">
    <property type="component" value="Unassembled WGS sequence"/>
</dbReference>
<comment type="caution">
    <text evidence="5">The sequence shown here is derived from an EMBL/GenBank/DDBJ whole genome shotgun (WGS) entry which is preliminary data.</text>
</comment>
<evidence type="ECO:0000259" key="4">
    <source>
        <dbReference type="Pfam" id="PF01504"/>
    </source>
</evidence>
<evidence type="ECO:0000313" key="6">
    <source>
        <dbReference type="EMBL" id="CAL4807541.1"/>
    </source>
</evidence>
<reference evidence="5" key="1">
    <citation type="submission" date="2022-10" db="EMBL/GenBank/DDBJ databases">
        <authorList>
            <person name="Chen Y."/>
            <person name="Dougan E. K."/>
            <person name="Chan C."/>
            <person name="Rhodes N."/>
            <person name="Thang M."/>
        </authorList>
    </citation>
    <scope>NUCLEOTIDE SEQUENCE</scope>
</reference>
<evidence type="ECO:0000256" key="1">
    <source>
        <dbReference type="SAM" id="MobiDB-lite"/>
    </source>
</evidence>
<protein>
    <submittedName>
        <fullName evidence="6">PIPK domain-containing protein</fullName>
    </submittedName>
</protein>
<dbReference type="InterPro" id="IPR002498">
    <property type="entry name" value="PInositol-4-P-4/5-kinase_core"/>
</dbReference>
<accession>A0A9P1M5N6</accession>
<feature type="signal peptide" evidence="3">
    <location>
        <begin position="1"/>
        <end position="17"/>
    </location>
</feature>
<sequence>MWQLLAALAALLPLGLAEEGCGPGPYALSPPFDQKHSEDVCKTCVSANCRWCPFSQSCAHPSSWFSGRDSSCMNKNDFKPVESGNGCGAPPTEWMTLLESNYGKGLSASGANGDLMRCLQGRVERWQMWPDPDPRAVDWGDGELSDFSCASALIREAVVASLSTGSSFMNFMLNNSAEQLVKARALSEGWEATERETNFCAVYKQFFPKEYCEVKTYGEYDFSQLRKAYSSYASQGGDVPSDYSNDLKDSLQRGPLRPSDLKKEALFLTTWDFKYSLLMGFEEKSNLEKMVRGDKEAIPLKDHLRSNPYSLLQRVFSLVQIKILKKKDVYVLVLANENHGLERKISPEKVPAEGVVQRYDLKGKSRKQTKKSINPYVGINGDFTEQQQNELRLRNWQCKNFLKYLQPDLSWLESHDLTEYSLFVEVAGNSVGCSGLPKVPLCNACLEDTTTLAIVDYFKDKTWTSTSPKKFSAQMMEFAGQVCLTDKKEGMESWQVFLIVFSVAVLLVGGAFLGWKYGAGFMRSDRPHELRDAPQSMEMTQQNLHQQGTQGPPAGWNQGWNQGYQGAPPGYYNQGAPQNFA</sequence>
<evidence type="ECO:0000313" key="5">
    <source>
        <dbReference type="EMBL" id="CAI4020229.1"/>
    </source>
</evidence>
<keyword evidence="3" id="KW-0732">Signal</keyword>
<feature type="domain" description="PIPK" evidence="4">
    <location>
        <begin position="302"/>
        <end position="432"/>
    </location>
</feature>
<dbReference type="InterPro" id="IPR027483">
    <property type="entry name" value="PInositol-4-P-4/5-kinase_C_sf"/>
</dbReference>
<evidence type="ECO:0000256" key="3">
    <source>
        <dbReference type="SAM" id="SignalP"/>
    </source>
</evidence>
<dbReference type="EMBL" id="CAMXCT030006798">
    <property type="protein sequence ID" value="CAL4807541.1"/>
    <property type="molecule type" value="Genomic_DNA"/>
</dbReference>
<dbReference type="AlphaFoldDB" id="A0A9P1M5N6"/>
<keyword evidence="2" id="KW-0472">Membrane</keyword>
<proteinExistence type="predicted"/>
<organism evidence="5">
    <name type="scientific">Cladocopium goreaui</name>
    <dbReference type="NCBI Taxonomy" id="2562237"/>
    <lineage>
        <taxon>Eukaryota</taxon>
        <taxon>Sar</taxon>
        <taxon>Alveolata</taxon>
        <taxon>Dinophyceae</taxon>
        <taxon>Suessiales</taxon>
        <taxon>Symbiodiniaceae</taxon>
        <taxon>Cladocopium</taxon>
    </lineage>
</organism>
<evidence type="ECO:0000313" key="7">
    <source>
        <dbReference type="Proteomes" id="UP001152797"/>
    </source>
</evidence>
<keyword evidence="2" id="KW-0812">Transmembrane</keyword>